<gene>
    <name evidence="2" type="ORF">IMSHALPRED_009166</name>
</gene>
<dbReference type="OrthoDB" id="5365739at2759"/>
<feature type="compositionally biased region" description="Polar residues" evidence="1">
    <location>
        <begin position="212"/>
        <end position="221"/>
    </location>
</feature>
<reference evidence="2" key="1">
    <citation type="submission" date="2021-03" db="EMBL/GenBank/DDBJ databases">
        <authorList>
            <person name="Tagirdzhanova G."/>
        </authorList>
    </citation>
    <scope>NUCLEOTIDE SEQUENCE</scope>
</reference>
<feature type="compositionally biased region" description="Basic residues" evidence="1">
    <location>
        <begin position="230"/>
        <end position="240"/>
    </location>
</feature>
<feature type="compositionally biased region" description="Basic and acidic residues" evidence="1">
    <location>
        <begin position="365"/>
        <end position="375"/>
    </location>
</feature>
<feature type="compositionally biased region" description="Basic and acidic residues" evidence="1">
    <location>
        <begin position="241"/>
        <end position="303"/>
    </location>
</feature>
<accession>A0A8H3IE67</accession>
<dbReference type="Proteomes" id="UP000664534">
    <property type="component" value="Unassembled WGS sequence"/>
</dbReference>
<evidence type="ECO:0000313" key="2">
    <source>
        <dbReference type="EMBL" id="CAF9910344.1"/>
    </source>
</evidence>
<protein>
    <submittedName>
        <fullName evidence="2">Uncharacterized protein</fullName>
    </submittedName>
</protein>
<sequence length="459" mass="51360">MPPEPSKHPSNRAKRLQEATSSIENLYLRSTAHDNSRSGYSDNVFRSVPIRDYSGDQGAVRASRHIGGVPLSRDVIEGTQGVPSSDGGRFTMGSGRRQPYTRDGMSAGREVNQPAVDARKLAARPGSSLMRKSWRDAPLFETPGPSERSIFPSRNLQGENGDRSHPIEDMNRLRQHPTRRENGFQQYPPQEGSARYNSTGGETASRAHQSRFPKNQASFQPSRDEGRSQRPGRSRTGRSRASRDSDDSEPRRRKRGAEGGFDRGNRNGPKKETWTAEELQYLKEKVERESPKSSDFEPPELNKETFTGIAPATASDEWGMSEMLGERLLLARKHLDQEFIQWDSKEQKADVMAVVEKLKAVRRGGNTDRDVEKAKRASPVAGSGDQQAQALMQKLFAGEYAKFKRPGENDVLGHVERHVHRNDSFYPDDEKSLLEKVRSILPGEQASRVGRVGKKEVKA</sequence>
<keyword evidence="3" id="KW-1185">Reference proteome</keyword>
<comment type="caution">
    <text evidence="2">The sequence shown here is derived from an EMBL/GenBank/DDBJ whole genome shotgun (WGS) entry which is preliminary data.</text>
</comment>
<feature type="region of interest" description="Disordered" evidence="1">
    <location>
        <begin position="363"/>
        <end position="386"/>
    </location>
</feature>
<evidence type="ECO:0000256" key="1">
    <source>
        <dbReference type="SAM" id="MobiDB-lite"/>
    </source>
</evidence>
<feature type="compositionally biased region" description="Basic and acidic residues" evidence="1">
    <location>
        <begin position="160"/>
        <end position="182"/>
    </location>
</feature>
<evidence type="ECO:0000313" key="3">
    <source>
        <dbReference type="Proteomes" id="UP000664534"/>
    </source>
</evidence>
<dbReference type="AlphaFoldDB" id="A0A8H3IE67"/>
<feature type="region of interest" description="Disordered" evidence="1">
    <location>
        <begin position="71"/>
        <end position="304"/>
    </location>
</feature>
<proteinExistence type="predicted"/>
<name>A0A8H3IE67_9LECA</name>
<organism evidence="2 3">
    <name type="scientific">Imshaugia aleurites</name>
    <dbReference type="NCBI Taxonomy" id="172621"/>
    <lineage>
        <taxon>Eukaryota</taxon>
        <taxon>Fungi</taxon>
        <taxon>Dikarya</taxon>
        <taxon>Ascomycota</taxon>
        <taxon>Pezizomycotina</taxon>
        <taxon>Lecanoromycetes</taxon>
        <taxon>OSLEUM clade</taxon>
        <taxon>Lecanoromycetidae</taxon>
        <taxon>Lecanorales</taxon>
        <taxon>Lecanorineae</taxon>
        <taxon>Parmeliaceae</taxon>
        <taxon>Imshaugia</taxon>
    </lineage>
</organism>
<dbReference type="EMBL" id="CAJPDT010000007">
    <property type="protein sequence ID" value="CAF9910344.1"/>
    <property type="molecule type" value="Genomic_DNA"/>
</dbReference>